<reference evidence="3 4" key="1">
    <citation type="submission" date="2014-03" db="EMBL/GenBank/DDBJ databases">
        <title>The genome of Kluyveromyces dobzhanskii.</title>
        <authorList>
            <person name="Nystedt B."/>
            <person name="Astrom S."/>
        </authorList>
    </citation>
    <scope>NUCLEOTIDE SEQUENCE [LARGE SCALE GENOMIC DNA]</scope>
    <source>
        <strain evidence="3 4">CBS 2104</strain>
    </source>
</reference>
<keyword evidence="4" id="KW-1185">Reference proteome</keyword>
<comment type="caution">
    <text evidence="3">The sequence shown here is derived from an EMBL/GenBank/DDBJ whole genome shotgun (WGS) entry which is preliminary data.</text>
</comment>
<dbReference type="EMBL" id="CCBQ010000047">
    <property type="protein sequence ID" value="CDO96517.1"/>
    <property type="molecule type" value="Genomic_DNA"/>
</dbReference>
<proteinExistence type="inferred from homology"/>
<dbReference type="OrthoDB" id="10252486at2759"/>
<evidence type="ECO:0000313" key="3">
    <source>
        <dbReference type="EMBL" id="CDO96517.1"/>
    </source>
</evidence>
<feature type="compositionally biased region" description="Acidic residues" evidence="2">
    <location>
        <begin position="126"/>
        <end position="136"/>
    </location>
</feature>
<feature type="region of interest" description="Disordered" evidence="2">
    <location>
        <begin position="109"/>
        <end position="136"/>
    </location>
</feature>
<dbReference type="SUPFAM" id="SSF46950">
    <property type="entry name" value="Double-stranded DNA-binding domain"/>
    <property type="match status" value="1"/>
</dbReference>
<dbReference type="InterPro" id="IPR002836">
    <property type="entry name" value="PDCD5-like"/>
</dbReference>
<evidence type="ECO:0000256" key="1">
    <source>
        <dbReference type="ARBA" id="ARBA00010490"/>
    </source>
</evidence>
<sequence length="136" mass="15253">MDDELRAIREARLRELKQQSGASASGSDSEANNSHNAQTQAILNQILDANAQERLSRVALVRPERVKAVEAYLMQMVRSGAIRNKLTEQDIVGILESVGRDEQKRNTTRIIFDRREKGAASAPADHDDDDEDDFFD</sequence>
<evidence type="ECO:0000313" key="4">
    <source>
        <dbReference type="Proteomes" id="UP000031516"/>
    </source>
</evidence>
<name>A0A0A8LDR6_9SACH</name>
<evidence type="ECO:0000256" key="2">
    <source>
        <dbReference type="SAM" id="MobiDB-lite"/>
    </source>
</evidence>
<dbReference type="Pfam" id="PF01984">
    <property type="entry name" value="dsDNA_bind"/>
    <property type="match status" value="1"/>
</dbReference>
<gene>
    <name evidence="3" type="ORF">KLDO_g4719</name>
</gene>
<feature type="region of interest" description="Disordered" evidence="2">
    <location>
        <begin position="10"/>
        <end position="37"/>
    </location>
</feature>
<feature type="compositionally biased region" description="Low complexity" evidence="2">
    <location>
        <begin position="20"/>
        <end position="34"/>
    </location>
</feature>
<comment type="similarity">
    <text evidence="1">Belongs to the PDCD5 family.</text>
</comment>
<dbReference type="PIRSF" id="PIRSF015730">
    <property type="entry name" value="TFAR19"/>
    <property type="match status" value="1"/>
</dbReference>
<dbReference type="GO" id="GO:0003677">
    <property type="term" value="F:DNA binding"/>
    <property type="evidence" value="ECO:0007669"/>
    <property type="project" value="InterPro"/>
</dbReference>
<protein>
    <submittedName>
        <fullName evidence="3">WGS project CCBQ000000000 data, contig 00058</fullName>
    </submittedName>
</protein>
<organism evidence="3 4">
    <name type="scientific">Kluyveromyces dobzhanskii CBS 2104</name>
    <dbReference type="NCBI Taxonomy" id="1427455"/>
    <lineage>
        <taxon>Eukaryota</taxon>
        <taxon>Fungi</taxon>
        <taxon>Dikarya</taxon>
        <taxon>Ascomycota</taxon>
        <taxon>Saccharomycotina</taxon>
        <taxon>Saccharomycetes</taxon>
        <taxon>Saccharomycetales</taxon>
        <taxon>Saccharomycetaceae</taxon>
        <taxon>Kluyveromyces</taxon>
    </lineage>
</organism>
<feature type="compositionally biased region" description="Basic and acidic residues" evidence="2">
    <location>
        <begin position="109"/>
        <end position="118"/>
    </location>
</feature>
<dbReference type="InterPro" id="IPR036883">
    <property type="entry name" value="PDCD5-like_sf"/>
</dbReference>
<dbReference type="GO" id="GO:0005829">
    <property type="term" value="C:cytosol"/>
    <property type="evidence" value="ECO:0007669"/>
    <property type="project" value="TreeGrafter"/>
</dbReference>
<dbReference type="GO" id="GO:0005634">
    <property type="term" value="C:nucleus"/>
    <property type="evidence" value="ECO:0007669"/>
    <property type="project" value="TreeGrafter"/>
</dbReference>
<dbReference type="Gene3D" id="1.10.8.140">
    <property type="entry name" value="PDCD5-like"/>
    <property type="match status" value="1"/>
</dbReference>
<dbReference type="Proteomes" id="UP000031516">
    <property type="component" value="Unassembled WGS sequence"/>
</dbReference>
<dbReference type="PANTHER" id="PTHR10840:SF0">
    <property type="entry name" value="PROGRAMMED CELL DEATH PROTEIN 5"/>
    <property type="match status" value="1"/>
</dbReference>
<dbReference type="PANTHER" id="PTHR10840">
    <property type="entry name" value="PROGRAMMED CELL DEATH PROTEIN 5"/>
    <property type="match status" value="1"/>
</dbReference>
<dbReference type="AlphaFoldDB" id="A0A0A8LDR6"/>
<accession>A0A0A8LDR6</accession>